<feature type="transmembrane region" description="Helical" evidence="1">
    <location>
        <begin position="143"/>
        <end position="161"/>
    </location>
</feature>
<dbReference type="AlphaFoldDB" id="A0A934IQM0"/>
<dbReference type="Proteomes" id="UP000609531">
    <property type="component" value="Unassembled WGS sequence"/>
</dbReference>
<gene>
    <name evidence="2" type="ORF">JCR33_08940</name>
</gene>
<keyword evidence="1" id="KW-1133">Transmembrane helix</keyword>
<feature type="transmembrane region" description="Helical" evidence="1">
    <location>
        <begin position="204"/>
        <end position="222"/>
    </location>
</feature>
<evidence type="ECO:0000256" key="1">
    <source>
        <dbReference type="SAM" id="Phobius"/>
    </source>
</evidence>
<protein>
    <submittedName>
        <fullName evidence="2">AbrB family transcriptional regulator</fullName>
    </submittedName>
</protein>
<feature type="transmembrane region" description="Helical" evidence="1">
    <location>
        <begin position="303"/>
        <end position="336"/>
    </location>
</feature>
<dbReference type="Pfam" id="PF05145">
    <property type="entry name" value="AbrB"/>
    <property type="match status" value="1"/>
</dbReference>
<evidence type="ECO:0000313" key="3">
    <source>
        <dbReference type="Proteomes" id="UP000609531"/>
    </source>
</evidence>
<dbReference type="GO" id="GO:0010468">
    <property type="term" value="P:regulation of gene expression"/>
    <property type="evidence" value="ECO:0007669"/>
    <property type="project" value="InterPro"/>
</dbReference>
<reference evidence="2" key="1">
    <citation type="submission" date="2020-12" db="EMBL/GenBank/DDBJ databases">
        <title>Bacterial taxonomy.</title>
        <authorList>
            <person name="Pan X."/>
        </authorList>
    </citation>
    <scope>NUCLEOTIDE SEQUENCE</scope>
    <source>
        <strain evidence="2">B2012</strain>
    </source>
</reference>
<accession>A0A934IQM0</accession>
<dbReference type="RefSeq" id="WP_198881706.1">
    <property type="nucleotide sequence ID" value="NZ_JAEKJA010000006.1"/>
</dbReference>
<feature type="transmembrane region" description="Helical" evidence="1">
    <location>
        <begin position="258"/>
        <end position="283"/>
    </location>
</feature>
<name>A0A934IQM0_9HYPH</name>
<dbReference type="EMBL" id="JAEKJA010000006">
    <property type="protein sequence ID" value="MBJ3775809.1"/>
    <property type="molecule type" value="Genomic_DNA"/>
</dbReference>
<organism evidence="2 3">
    <name type="scientific">Acuticoccus mangrovi</name>
    <dbReference type="NCBI Taxonomy" id="2796142"/>
    <lineage>
        <taxon>Bacteria</taxon>
        <taxon>Pseudomonadati</taxon>
        <taxon>Pseudomonadota</taxon>
        <taxon>Alphaproteobacteria</taxon>
        <taxon>Hyphomicrobiales</taxon>
        <taxon>Amorphaceae</taxon>
        <taxon>Acuticoccus</taxon>
    </lineage>
</organism>
<feature type="transmembrane region" description="Helical" evidence="1">
    <location>
        <begin position="114"/>
        <end position="131"/>
    </location>
</feature>
<keyword evidence="1" id="KW-0472">Membrane</keyword>
<keyword evidence="3" id="KW-1185">Reference proteome</keyword>
<dbReference type="GO" id="GO:0016020">
    <property type="term" value="C:membrane"/>
    <property type="evidence" value="ECO:0007669"/>
    <property type="project" value="InterPro"/>
</dbReference>
<dbReference type="PANTHER" id="PTHR38457">
    <property type="entry name" value="REGULATOR ABRB-RELATED"/>
    <property type="match status" value="1"/>
</dbReference>
<dbReference type="PANTHER" id="PTHR38457:SF1">
    <property type="entry name" value="REGULATOR ABRB-RELATED"/>
    <property type="match status" value="1"/>
</dbReference>
<comment type="caution">
    <text evidence="2">The sequence shown here is derived from an EMBL/GenBank/DDBJ whole genome shotgun (WGS) entry which is preliminary data.</text>
</comment>
<evidence type="ECO:0000313" key="2">
    <source>
        <dbReference type="EMBL" id="MBJ3775809.1"/>
    </source>
</evidence>
<keyword evidence="1" id="KW-0812">Transmembrane</keyword>
<proteinExistence type="predicted"/>
<sequence length="354" mass="36900">MRARKLLAVAFTVGLGAIGGLIFYALHLPAAFLTGSAVAVTIGVLAHAPLSLPNPLRALTFSILGTMMGAGIDPEALTQLVTLPVALVGLLLVIVGATAAGYAMLRYIGGWDPLTALCGSIPGNFSVVMAVSSDRGARMEQVVMAQVTRLFILVSVLPFVFGTGEHGVGRPTAPPDYTILDVLETVLVAGMSAFTAIKLRLPAPAMLGPLLVSTILSTTGLLTIAVPLWLSSAAFTVLGASVAVRFSTIRREGFRRMLLASLASFVAAFAVAMAIAVVVSLLIDQPLGAIFLGYAPGGLDAMIGLSFLLGFEVAFVAVLHAARMILLSLGMPLFVAVMMRRADRNRNASTRKSR</sequence>
<dbReference type="PIRSF" id="PIRSF038991">
    <property type="entry name" value="Protein_AbrB"/>
    <property type="match status" value="1"/>
</dbReference>
<feature type="transmembrane region" description="Helical" evidence="1">
    <location>
        <begin position="85"/>
        <end position="108"/>
    </location>
</feature>
<feature type="transmembrane region" description="Helical" evidence="1">
    <location>
        <begin position="6"/>
        <end position="24"/>
    </location>
</feature>
<feature type="transmembrane region" description="Helical" evidence="1">
    <location>
        <begin position="31"/>
        <end position="50"/>
    </location>
</feature>
<feature type="transmembrane region" description="Helical" evidence="1">
    <location>
        <begin position="177"/>
        <end position="197"/>
    </location>
</feature>
<dbReference type="InterPro" id="IPR007820">
    <property type="entry name" value="AbrB_fam"/>
</dbReference>